<organism evidence="2 3">
    <name type="scientific">Pseudozyma flocculosa PF-1</name>
    <dbReference type="NCBI Taxonomy" id="1277687"/>
    <lineage>
        <taxon>Eukaryota</taxon>
        <taxon>Fungi</taxon>
        <taxon>Dikarya</taxon>
        <taxon>Basidiomycota</taxon>
        <taxon>Ustilaginomycotina</taxon>
        <taxon>Ustilaginomycetes</taxon>
        <taxon>Ustilaginales</taxon>
        <taxon>Ustilaginaceae</taxon>
        <taxon>Pseudozyma</taxon>
    </lineage>
</organism>
<dbReference type="RefSeq" id="XP_007878349.1">
    <property type="nucleotide sequence ID" value="XM_007880158.1"/>
</dbReference>
<dbReference type="HOGENOM" id="CLU_484947_0_0_1"/>
<name>A0A061HH65_9BASI</name>
<evidence type="ECO:0000313" key="3">
    <source>
        <dbReference type="Proteomes" id="UP000053664"/>
    </source>
</evidence>
<keyword evidence="1" id="KW-0732">Signal</keyword>
<dbReference type="PANTHER" id="PTHR36578:SF1">
    <property type="entry name" value="APPLE DOMAIN-CONTAINING PROTEIN"/>
    <property type="match status" value="1"/>
</dbReference>
<dbReference type="Proteomes" id="UP000053664">
    <property type="component" value="Unassembled WGS sequence"/>
</dbReference>
<dbReference type="PANTHER" id="PTHR36578">
    <property type="entry name" value="CHROMOSOME 15, WHOLE GENOME SHOTGUN SEQUENCE"/>
    <property type="match status" value="1"/>
</dbReference>
<dbReference type="AlphaFoldDB" id="A0A061HH65"/>
<protein>
    <submittedName>
        <fullName evidence="2">Uncharacterized protein</fullName>
    </submittedName>
</protein>
<reference evidence="2 3" key="1">
    <citation type="journal article" date="2013" name="Plant Cell">
        <title>The transition from a phytopathogenic smut ancestor to an anamorphic biocontrol agent deciphered by comparative whole-genome analysis.</title>
        <authorList>
            <person name="Lefebvre F."/>
            <person name="Joly D.L."/>
            <person name="Labbe C."/>
            <person name="Teichmann B."/>
            <person name="Linning R."/>
            <person name="Belzile F."/>
            <person name="Bakkeren G."/>
            <person name="Belanger R.R."/>
        </authorList>
    </citation>
    <scope>NUCLEOTIDE SEQUENCE [LARGE SCALE GENOMIC DNA]</scope>
    <source>
        <strain evidence="2 3">PF-1</strain>
    </source>
</reference>
<evidence type="ECO:0000313" key="2">
    <source>
        <dbReference type="EMBL" id="EPQ29971.1"/>
    </source>
</evidence>
<gene>
    <name evidence="2" type="ORF">PFL1_02644</name>
</gene>
<feature type="chain" id="PRO_5001599954" evidence="1">
    <location>
        <begin position="21"/>
        <end position="630"/>
    </location>
</feature>
<sequence>MGNYLRLLAVLLPLLAVTVASPLPDFDLDAIAELPTPTSIPADVAYTVIDVATAVQSVLATATPAAAIKGDLLEGAQEAEENAAAPTVSVTTLRKRADPKTLYPNLPAGNYVDTAQWPAGNFTPADFQGFAPYTSAASGASVPGWTKAYTGLKSVRGNMPGVLRISTYSTYDPAAMAAKCNTIANCASFAMWYERTPTAAPSDAVPNPQPAVAVKTLFYSYPLNAADATNDGQWQKKFWRTQTGVAFFNNNAFAPKNVPGYASPVSLPGAIHLRDAQVAANGGVDPLIATPGPMSGIPDPAVCKAICDKYTADPAYFNGIKKNCNEFNIFLLALNGQATGWQCQYYTGIYGAEIADNTGGYDGKGNHVQVIGSWTYNASPQLTPYVRERSADCGRKNIEHRGSCTQVQDWYEYMGDDADTVGFYDYDNTDFTARTINGWQIANLGYSDALHVCETYPRNGDDLRNWVGSSLPGPHFMECFSSTTWNAQGFTADLISMTFVRDATINAYRNGVLVSSFDGKQGTNVALPADWTGITSFSSPSLLRFTDFKMVRHYGTVQTRSIDFDATAAGLLHARDDATNRTLALEGTVYEIPPNCQIGAASVGICGSVVTDPTVKAVDVSTGDVVSASA</sequence>
<dbReference type="eggNOG" id="ENOG502RYBJ">
    <property type="taxonomic scope" value="Eukaryota"/>
</dbReference>
<proteinExistence type="predicted"/>
<dbReference type="EMBL" id="KE361629">
    <property type="protein sequence ID" value="EPQ29971.1"/>
    <property type="molecule type" value="Genomic_DNA"/>
</dbReference>
<accession>A0A061HH65</accession>
<dbReference type="KEGG" id="pfp:PFL1_02644"/>
<dbReference type="GeneID" id="19316761"/>
<feature type="signal peptide" evidence="1">
    <location>
        <begin position="1"/>
        <end position="20"/>
    </location>
</feature>
<evidence type="ECO:0000256" key="1">
    <source>
        <dbReference type="SAM" id="SignalP"/>
    </source>
</evidence>